<organism evidence="3 4">
    <name type="scientific">Cicer arietinum</name>
    <name type="common">Chickpea</name>
    <name type="synonym">Garbanzo</name>
    <dbReference type="NCBI Taxonomy" id="3827"/>
    <lineage>
        <taxon>Eukaryota</taxon>
        <taxon>Viridiplantae</taxon>
        <taxon>Streptophyta</taxon>
        <taxon>Embryophyta</taxon>
        <taxon>Tracheophyta</taxon>
        <taxon>Spermatophyta</taxon>
        <taxon>Magnoliopsida</taxon>
        <taxon>eudicotyledons</taxon>
        <taxon>Gunneridae</taxon>
        <taxon>Pentapetalae</taxon>
        <taxon>rosids</taxon>
        <taxon>fabids</taxon>
        <taxon>Fabales</taxon>
        <taxon>Fabaceae</taxon>
        <taxon>Papilionoideae</taxon>
        <taxon>50 kb inversion clade</taxon>
        <taxon>NPAAA clade</taxon>
        <taxon>Hologalegina</taxon>
        <taxon>IRL clade</taxon>
        <taxon>Cicereae</taxon>
        <taxon>Cicer</taxon>
    </lineage>
</organism>
<dbReference type="Pfam" id="PF07734">
    <property type="entry name" value="FBA_1"/>
    <property type="match status" value="1"/>
</dbReference>
<evidence type="ECO:0000313" key="4">
    <source>
        <dbReference type="RefSeq" id="XP_004517007.1"/>
    </source>
</evidence>
<dbReference type="InterPro" id="IPR001810">
    <property type="entry name" value="F-box_dom"/>
</dbReference>
<evidence type="ECO:0000259" key="2">
    <source>
        <dbReference type="Pfam" id="PF07734"/>
    </source>
</evidence>
<feature type="domain" description="F-box" evidence="1">
    <location>
        <begin position="10"/>
        <end position="44"/>
    </location>
</feature>
<proteinExistence type="predicted"/>
<dbReference type="Proteomes" id="UP000087171">
    <property type="component" value="Unplaced"/>
</dbReference>
<dbReference type="NCBIfam" id="TIGR01640">
    <property type="entry name" value="F_box_assoc_1"/>
    <property type="match status" value="1"/>
</dbReference>
<evidence type="ECO:0000259" key="1">
    <source>
        <dbReference type="Pfam" id="PF00646"/>
    </source>
</evidence>
<dbReference type="PANTHER" id="PTHR31672">
    <property type="entry name" value="BNACNNG10540D PROTEIN"/>
    <property type="match status" value="1"/>
</dbReference>
<dbReference type="Pfam" id="PF00646">
    <property type="entry name" value="F-box"/>
    <property type="match status" value="1"/>
</dbReference>
<name>A0A1S2Z8M0_CICAR</name>
<feature type="domain" description="F-box associated beta-propeller type 1" evidence="2">
    <location>
        <begin position="113"/>
        <end position="354"/>
    </location>
</feature>
<dbReference type="InterPro" id="IPR006527">
    <property type="entry name" value="F-box-assoc_dom_typ1"/>
</dbReference>
<dbReference type="OrthoDB" id="1555129at2759"/>
<dbReference type="Gene3D" id="1.20.1280.50">
    <property type="match status" value="1"/>
</dbReference>
<dbReference type="RefSeq" id="XP_004517007.1">
    <property type="nucleotide sequence ID" value="XM_004516950.3"/>
</dbReference>
<evidence type="ECO:0000313" key="3">
    <source>
        <dbReference type="Proteomes" id="UP000087171"/>
    </source>
</evidence>
<dbReference type="PaxDb" id="3827-XP_004517007.1"/>
<reference evidence="4" key="1">
    <citation type="submission" date="2025-08" db="UniProtKB">
        <authorList>
            <consortium name="RefSeq"/>
        </authorList>
    </citation>
    <scope>IDENTIFICATION</scope>
    <source>
        <tissue evidence="4">Etiolated seedlings</tissue>
    </source>
</reference>
<accession>A0A1S2Z8M0</accession>
<dbReference type="eggNOG" id="ENOG502S2XW">
    <property type="taxonomic scope" value="Eukaryota"/>
</dbReference>
<keyword evidence="3" id="KW-1185">Reference proteome</keyword>
<dbReference type="AlphaFoldDB" id="A0A1S2Z8M0"/>
<sequence length="384" mass="44608">MEKFGYHIHNDLALSILLKLSLKSLKRFNCVCKSWSQLFENPNFMSMYWSNFITSNHSSYQDVLFLLIPKTYRNKHPGLYSLSGERYENKVKLDWPPPFQENDIAICIMGNVINGIVCLYQGQTPNVVLWNPTTEEFKVIPPSPTETPVIYEVGCFEYNGFGYDLVRDDYNVIRHVLYRLDVSDTDDMEGKPNYVSRKNTWEIYSLRRNSWKKLDLDLPQIRSNWGELSICMNGMCHWAEGSGDESYMVSFYLSNELLCITPFPMDMNDSFDDFVIPHFMVLNESIALILNYLEMATFHISILGELGVKESWTKLYIIGPIPCIEHPIGEGKNGDLFFRRKDGEIVWFNYNTQKIEELGLQADAYTPEIVIYKESLLPIGQIYN</sequence>
<dbReference type="STRING" id="3827.A0A1S2Z8M0"/>
<dbReference type="InterPro" id="IPR017451">
    <property type="entry name" value="F-box-assoc_interact_dom"/>
</dbReference>
<dbReference type="PANTHER" id="PTHR31672:SF13">
    <property type="entry name" value="F-BOX PROTEIN CPR30-LIKE"/>
    <property type="match status" value="1"/>
</dbReference>
<dbReference type="InterPro" id="IPR050796">
    <property type="entry name" value="SCF_F-box_component"/>
</dbReference>
<protein>
    <submittedName>
        <fullName evidence="4">F-box protein At3g16210</fullName>
    </submittedName>
</protein>
<dbReference type="InterPro" id="IPR036047">
    <property type="entry name" value="F-box-like_dom_sf"/>
</dbReference>
<dbReference type="KEGG" id="cam:101488631"/>
<dbReference type="SUPFAM" id="SSF81383">
    <property type="entry name" value="F-box domain"/>
    <property type="match status" value="1"/>
</dbReference>
<dbReference type="GeneID" id="101488631"/>
<gene>
    <name evidence="4" type="primary">LOC101488631</name>
</gene>